<dbReference type="EMBL" id="JASNGB010000216">
    <property type="protein sequence ID" value="MDL2345507.1"/>
    <property type="molecule type" value="Genomic_DNA"/>
</dbReference>
<keyword evidence="2" id="KW-1185">Reference proteome</keyword>
<dbReference type="GO" id="GO:0005524">
    <property type="term" value="F:ATP binding"/>
    <property type="evidence" value="ECO:0007669"/>
    <property type="project" value="UniProtKB-KW"/>
</dbReference>
<keyword evidence="1" id="KW-0067">ATP-binding</keyword>
<accession>A0ABT7JKB9</accession>
<comment type="caution">
    <text evidence="1">The sequence shown here is derived from an EMBL/GenBank/DDBJ whole genome shotgun (WGS) entry which is preliminary data.</text>
</comment>
<evidence type="ECO:0000313" key="2">
    <source>
        <dbReference type="Proteomes" id="UP001302059"/>
    </source>
</evidence>
<reference evidence="1 2" key="1">
    <citation type="submission" date="2023-05" db="EMBL/GenBank/DDBJ databases">
        <authorList>
            <person name="Gao F."/>
        </authorList>
    </citation>
    <scope>NUCLEOTIDE SEQUENCE [LARGE SCALE GENOMIC DNA]</scope>
    <source>
        <strain evidence="1 2">MIMF12</strain>
    </source>
</reference>
<evidence type="ECO:0000313" key="1">
    <source>
        <dbReference type="EMBL" id="MDL2345507.1"/>
    </source>
</evidence>
<proteinExistence type="predicted"/>
<name>A0ABT7JKB9_9DEIO</name>
<keyword evidence="1" id="KW-0547">Nucleotide-binding</keyword>
<dbReference type="Proteomes" id="UP001302059">
    <property type="component" value="Unassembled WGS sequence"/>
</dbReference>
<organism evidence="1 2">
    <name type="scientific">Deinococcus rhizophilus</name>
    <dbReference type="NCBI Taxonomy" id="3049544"/>
    <lineage>
        <taxon>Bacteria</taxon>
        <taxon>Thermotogati</taxon>
        <taxon>Deinococcota</taxon>
        <taxon>Deinococci</taxon>
        <taxon>Deinococcales</taxon>
        <taxon>Deinococcaceae</taxon>
        <taxon>Deinococcus</taxon>
    </lineage>
</organism>
<protein>
    <submittedName>
        <fullName evidence="1">ABC transporter ATP-binding protein</fullName>
    </submittedName>
</protein>
<sequence>TGREEARLRAQAHQLQAQLYGLYAEAYAAPQYDAEVREGPLRVRGQRLGDWAAGRGGGMFWAARDETCPHLAWDGETLRFSAPPPAWYGAALLGGALRILFERWNVGRARLGDGGPLLRRREYFERMGTVGAKGRVDRGVFGRDLSLG</sequence>
<gene>
    <name evidence="1" type="ORF">QOL99_15305</name>
</gene>
<feature type="non-terminal residue" evidence="1">
    <location>
        <position position="1"/>
    </location>
</feature>